<evidence type="ECO:0000313" key="2">
    <source>
        <dbReference type="EMBL" id="CAI9287193.1"/>
    </source>
</evidence>
<dbReference type="EMBL" id="OX465081">
    <property type="protein sequence ID" value="CAI9287193.1"/>
    <property type="molecule type" value="Genomic_DNA"/>
</dbReference>
<accession>A0AA35Z7S0</accession>
<gene>
    <name evidence="2" type="ORF">LSALG_LOCUS26567</name>
</gene>
<feature type="region of interest" description="Disordered" evidence="1">
    <location>
        <begin position="318"/>
        <end position="337"/>
    </location>
</feature>
<protein>
    <submittedName>
        <fullName evidence="2">Uncharacterized protein</fullName>
    </submittedName>
</protein>
<organism evidence="2 3">
    <name type="scientific">Lactuca saligna</name>
    <name type="common">Willowleaf lettuce</name>
    <dbReference type="NCBI Taxonomy" id="75948"/>
    <lineage>
        <taxon>Eukaryota</taxon>
        <taxon>Viridiplantae</taxon>
        <taxon>Streptophyta</taxon>
        <taxon>Embryophyta</taxon>
        <taxon>Tracheophyta</taxon>
        <taxon>Spermatophyta</taxon>
        <taxon>Magnoliopsida</taxon>
        <taxon>eudicotyledons</taxon>
        <taxon>Gunneridae</taxon>
        <taxon>Pentapetalae</taxon>
        <taxon>asterids</taxon>
        <taxon>campanulids</taxon>
        <taxon>Asterales</taxon>
        <taxon>Asteraceae</taxon>
        <taxon>Cichorioideae</taxon>
        <taxon>Cichorieae</taxon>
        <taxon>Lactucinae</taxon>
        <taxon>Lactuca</taxon>
    </lineage>
</organism>
<dbReference type="Proteomes" id="UP001177003">
    <property type="component" value="Chromosome 5"/>
</dbReference>
<sequence length="337" mass="38478">MARRAQRTNPPEDVTDHRFLQFPQTLSDATRAHYSTNLSLLLTKEIDIAPSFDWELATRTGLAALIQEFLQYTHSDASGVELFVCQGWVRLFRIQEPVYREFLLEFYATVSYDPRKSLNDRTAFAFRLGGVSRESSVIELATRVGIYTADETRSVHFPTFLADCLTERPEDYNENTFWADITGGIYTPSTARGGMIRSTTYRMLHRLISMSLTHHKNSERVPSTDLYFLWALVTPGRHLNLPVALAAYLGRRARGLRGDSPICGGHFITRLARSYQLMTREITRSMVFHDMRPMSLQLLESMRVLERGGDGVLRVRADDVADEEGAAEPQPRRVPRR</sequence>
<proteinExistence type="predicted"/>
<dbReference type="AlphaFoldDB" id="A0AA35Z7S0"/>
<evidence type="ECO:0000313" key="3">
    <source>
        <dbReference type="Proteomes" id="UP001177003"/>
    </source>
</evidence>
<keyword evidence="3" id="KW-1185">Reference proteome</keyword>
<evidence type="ECO:0000256" key="1">
    <source>
        <dbReference type="SAM" id="MobiDB-lite"/>
    </source>
</evidence>
<reference evidence="2" key="1">
    <citation type="submission" date="2023-04" db="EMBL/GenBank/DDBJ databases">
        <authorList>
            <person name="Vijverberg K."/>
            <person name="Xiong W."/>
            <person name="Schranz E."/>
        </authorList>
    </citation>
    <scope>NUCLEOTIDE SEQUENCE</scope>
</reference>
<name>A0AA35Z7S0_LACSI</name>